<dbReference type="Proteomes" id="UP000293874">
    <property type="component" value="Unassembled WGS sequence"/>
</dbReference>
<keyword evidence="1 2" id="KW-0732">Signal</keyword>
<evidence type="ECO:0000313" key="4">
    <source>
        <dbReference type="Proteomes" id="UP000293874"/>
    </source>
</evidence>
<feature type="signal peptide" evidence="2">
    <location>
        <begin position="1"/>
        <end position="21"/>
    </location>
</feature>
<gene>
    <name evidence="3" type="ORF">EV199_5442</name>
</gene>
<evidence type="ECO:0000313" key="3">
    <source>
        <dbReference type="EMBL" id="RZS67058.1"/>
    </source>
</evidence>
<reference evidence="3 4" key="1">
    <citation type="submission" date="2019-02" db="EMBL/GenBank/DDBJ databases">
        <title>Genomic Encyclopedia of Type Strains, Phase IV (KMG-IV): sequencing the most valuable type-strain genomes for metagenomic binning, comparative biology and taxonomic classification.</title>
        <authorList>
            <person name="Goeker M."/>
        </authorList>
    </citation>
    <scope>NUCLEOTIDE SEQUENCE [LARGE SCALE GENOMIC DNA]</scope>
    <source>
        <strain evidence="3 4">DSM 18116</strain>
    </source>
</reference>
<dbReference type="Gene3D" id="2.50.20.10">
    <property type="entry name" value="Lipoprotein localisation LolA/LolB/LppX"/>
    <property type="match status" value="1"/>
</dbReference>
<evidence type="ECO:0000256" key="2">
    <source>
        <dbReference type="SAM" id="SignalP"/>
    </source>
</evidence>
<dbReference type="SUPFAM" id="SSF89392">
    <property type="entry name" value="Prokaryotic lipoproteins and lipoprotein localization factors"/>
    <property type="match status" value="1"/>
</dbReference>
<dbReference type="Pfam" id="PF03548">
    <property type="entry name" value="LolA"/>
    <property type="match status" value="1"/>
</dbReference>
<dbReference type="PANTHER" id="PTHR35869">
    <property type="entry name" value="OUTER-MEMBRANE LIPOPROTEIN CARRIER PROTEIN"/>
    <property type="match status" value="1"/>
</dbReference>
<evidence type="ECO:0000256" key="1">
    <source>
        <dbReference type="ARBA" id="ARBA00022729"/>
    </source>
</evidence>
<dbReference type="AlphaFoldDB" id="A0A4Q7MIG0"/>
<protein>
    <submittedName>
        <fullName evidence="3">Outer membrane lipoprotein-sorting protein</fullName>
    </submittedName>
</protein>
<dbReference type="CDD" id="cd16325">
    <property type="entry name" value="LolA"/>
    <property type="match status" value="1"/>
</dbReference>
<dbReference type="InterPro" id="IPR004564">
    <property type="entry name" value="OM_lipoprot_carrier_LolA-like"/>
</dbReference>
<comment type="caution">
    <text evidence="3">The sequence shown here is derived from an EMBL/GenBank/DDBJ whole genome shotgun (WGS) entry which is preliminary data.</text>
</comment>
<feature type="chain" id="PRO_5020676086" evidence="2">
    <location>
        <begin position="22"/>
        <end position="215"/>
    </location>
</feature>
<sequence>MKKIFLFFAIVSISMSGFAQGNDPAAKKILDAVSARFKSFKGVLASFTLKNEDNSGKVLGVKKGTVSMKGNKYKVSLAGQEIFCDGTTVWTYDKAANEVTINKVDNSSSTITPQKLFTNFYDKDFLYKLNGEKKEAGKTLQEIEMTPVDKTKQFHKVYIQVNKATQTLYSTKVLDKQQNKFIYTVNTMNGKATLADNLFTFDKSKYPGVEEVDLR</sequence>
<accession>A0A4Q7MIG0</accession>
<organism evidence="3 4">
    <name type="scientific">Pseudobacter ginsenosidimutans</name>
    <dbReference type="NCBI Taxonomy" id="661488"/>
    <lineage>
        <taxon>Bacteria</taxon>
        <taxon>Pseudomonadati</taxon>
        <taxon>Bacteroidota</taxon>
        <taxon>Chitinophagia</taxon>
        <taxon>Chitinophagales</taxon>
        <taxon>Chitinophagaceae</taxon>
        <taxon>Pseudobacter</taxon>
    </lineage>
</organism>
<dbReference type="PANTHER" id="PTHR35869:SF1">
    <property type="entry name" value="OUTER-MEMBRANE LIPOPROTEIN CARRIER PROTEIN"/>
    <property type="match status" value="1"/>
</dbReference>
<dbReference type="EMBL" id="SGXA01000004">
    <property type="protein sequence ID" value="RZS67058.1"/>
    <property type="molecule type" value="Genomic_DNA"/>
</dbReference>
<proteinExistence type="predicted"/>
<dbReference type="InterPro" id="IPR029046">
    <property type="entry name" value="LolA/LolB/LppX"/>
</dbReference>
<keyword evidence="3" id="KW-0449">Lipoprotein</keyword>
<keyword evidence="4" id="KW-1185">Reference proteome</keyword>
<name>A0A4Q7MIG0_9BACT</name>